<keyword evidence="1" id="KW-0479">Metal-binding</keyword>
<dbReference type="PRINTS" id="PR00116">
    <property type="entry name" value="ARGINASE"/>
</dbReference>
<protein>
    <submittedName>
        <fullName evidence="4">Arginase family protein</fullName>
    </submittedName>
</protein>
<sequence>MTHTAALPVLPVGTLFGVPATRDLSASRLVVLGVPFDMGYHPTRVGARSGPAHVRAHSALVAEHLDGFGTNLLADLGVVDIGDAGVLPGDVEQSFPAIQAAVSHILAAGAVPLTLGGDGAVTLPQLRALRQHRGADFAVLHFDAHTDAYEGIYPYEFNNANTFVHAVTEGLIDPAKALHVGMRDTDYRGDPGIVGVARDLGYEVITMDELTAMGVPALVERIRARFAGTPVYLCWDMDVFDPSAAPGVVTPSWGGISVREGLSILRGMRGLEFAAFDINTVSPPHDHAGLTGSLAAQVAMECVFLLSEAGAA</sequence>
<dbReference type="InterPro" id="IPR023696">
    <property type="entry name" value="Ureohydrolase_dom_sf"/>
</dbReference>
<dbReference type="PIRSF" id="PIRSF036979">
    <property type="entry name" value="Arginase"/>
    <property type="match status" value="1"/>
</dbReference>
<dbReference type="RefSeq" id="WP_345561680.1">
    <property type="nucleotide sequence ID" value="NZ_BAABDQ010000004.1"/>
</dbReference>
<reference evidence="5" key="1">
    <citation type="journal article" date="2019" name="Int. J. Syst. Evol. Microbiol.">
        <title>The Global Catalogue of Microorganisms (GCM) 10K type strain sequencing project: providing services to taxonomists for standard genome sequencing and annotation.</title>
        <authorList>
            <consortium name="The Broad Institute Genomics Platform"/>
            <consortium name="The Broad Institute Genome Sequencing Center for Infectious Disease"/>
            <person name="Wu L."/>
            <person name="Ma J."/>
        </authorList>
    </citation>
    <scope>NUCLEOTIDE SEQUENCE [LARGE SCALE GENOMIC DNA]</scope>
    <source>
        <strain evidence="5">JCM 17326</strain>
    </source>
</reference>
<comment type="caution">
    <text evidence="4">The sequence shown here is derived from an EMBL/GenBank/DDBJ whole genome shotgun (WGS) entry which is preliminary data.</text>
</comment>
<dbReference type="Pfam" id="PF00491">
    <property type="entry name" value="Arginase"/>
    <property type="match status" value="1"/>
</dbReference>
<evidence type="ECO:0000313" key="4">
    <source>
        <dbReference type="EMBL" id="GAA3545877.1"/>
    </source>
</evidence>
<dbReference type="InterPro" id="IPR006035">
    <property type="entry name" value="Ureohydrolase"/>
</dbReference>
<dbReference type="EMBL" id="BAABDQ010000004">
    <property type="protein sequence ID" value="GAA3545877.1"/>
    <property type="molecule type" value="Genomic_DNA"/>
</dbReference>
<evidence type="ECO:0000256" key="2">
    <source>
        <dbReference type="ARBA" id="ARBA00022801"/>
    </source>
</evidence>
<evidence type="ECO:0000313" key="5">
    <source>
        <dbReference type="Proteomes" id="UP001500630"/>
    </source>
</evidence>
<comment type="similarity">
    <text evidence="3">Belongs to the arginase family.</text>
</comment>
<dbReference type="PANTHER" id="PTHR11358:SF26">
    <property type="entry name" value="GUANIDINO ACID HYDROLASE, MITOCHONDRIAL"/>
    <property type="match status" value="1"/>
</dbReference>
<name>A0ABP6W852_9ACTN</name>
<gene>
    <name evidence="4" type="ORF">GCM10022419_027620</name>
</gene>
<dbReference type="PROSITE" id="PS51409">
    <property type="entry name" value="ARGINASE_2"/>
    <property type="match status" value="1"/>
</dbReference>
<accession>A0ABP6W852</accession>
<dbReference type="Gene3D" id="3.40.800.10">
    <property type="entry name" value="Ureohydrolase domain"/>
    <property type="match status" value="1"/>
</dbReference>
<keyword evidence="2" id="KW-0378">Hydrolase</keyword>
<dbReference type="Proteomes" id="UP001500630">
    <property type="component" value="Unassembled WGS sequence"/>
</dbReference>
<dbReference type="SUPFAM" id="SSF52768">
    <property type="entry name" value="Arginase/deacetylase"/>
    <property type="match status" value="1"/>
</dbReference>
<keyword evidence="5" id="KW-1185">Reference proteome</keyword>
<evidence type="ECO:0000256" key="1">
    <source>
        <dbReference type="ARBA" id="ARBA00022723"/>
    </source>
</evidence>
<dbReference type="PANTHER" id="PTHR11358">
    <property type="entry name" value="ARGINASE/AGMATINASE"/>
    <property type="match status" value="1"/>
</dbReference>
<organism evidence="4 5">
    <name type="scientific">Nonomuraea rosea</name>
    <dbReference type="NCBI Taxonomy" id="638574"/>
    <lineage>
        <taxon>Bacteria</taxon>
        <taxon>Bacillati</taxon>
        <taxon>Actinomycetota</taxon>
        <taxon>Actinomycetes</taxon>
        <taxon>Streptosporangiales</taxon>
        <taxon>Streptosporangiaceae</taxon>
        <taxon>Nonomuraea</taxon>
    </lineage>
</organism>
<evidence type="ECO:0000256" key="3">
    <source>
        <dbReference type="PROSITE-ProRule" id="PRU00742"/>
    </source>
</evidence>
<proteinExistence type="inferred from homology"/>